<reference evidence="8 9" key="2">
    <citation type="submission" date="2016-08" db="EMBL/GenBank/DDBJ databases">
        <title>Pervasive Adenine N6-methylation of Active Genes in Fungi.</title>
        <authorList>
            <consortium name="DOE Joint Genome Institute"/>
            <person name="Mondo S.J."/>
            <person name="Dannebaum R.O."/>
            <person name="Kuo R.C."/>
            <person name="Labutti K."/>
            <person name="Haridas S."/>
            <person name="Kuo A."/>
            <person name="Salamov A."/>
            <person name="Ahrendt S.R."/>
            <person name="Lipzen A."/>
            <person name="Sullivan W."/>
            <person name="Andreopoulos W.B."/>
            <person name="Clum A."/>
            <person name="Lindquist E."/>
            <person name="Daum C."/>
            <person name="Ramamoorthy G.K."/>
            <person name="Gryganskyi A."/>
            <person name="Culley D."/>
            <person name="Magnuson J.K."/>
            <person name="James T.Y."/>
            <person name="O'Malley M.A."/>
            <person name="Stajich J.E."/>
            <person name="Spatafora J.W."/>
            <person name="Visel A."/>
            <person name="Grigoriev I.V."/>
        </authorList>
    </citation>
    <scope>NUCLEOTIDE SEQUENCE [LARGE SCALE GENOMIC DNA]</scope>
    <source>
        <strain evidence="9">finn</strain>
    </source>
</reference>
<comment type="catalytic activity">
    <reaction evidence="1">
        <text>Release of an N-terminal amino acid, Xaa-|-Yaa-, in which Xaa is preferably Leu, but may be other amino acids including Pro although not Arg or Lys, and Yaa may be Pro. Amino acid amides and methyl esters are also readily hydrolyzed, but rates on arylamides are exceedingly low.</text>
        <dbReference type="EC" id="3.4.11.1"/>
    </reaction>
</comment>
<keyword evidence="5" id="KW-0645">Protease</keyword>
<dbReference type="InterPro" id="IPR011356">
    <property type="entry name" value="Leucine_aapep/pepB"/>
</dbReference>
<evidence type="ECO:0000256" key="4">
    <source>
        <dbReference type="ARBA" id="ARBA00022438"/>
    </source>
</evidence>
<evidence type="ECO:0000256" key="6">
    <source>
        <dbReference type="ARBA" id="ARBA00022801"/>
    </source>
</evidence>
<dbReference type="Gene3D" id="3.40.630.10">
    <property type="entry name" value="Zn peptidases"/>
    <property type="match status" value="1"/>
</dbReference>
<dbReference type="SUPFAM" id="SSF53187">
    <property type="entry name" value="Zn-dependent exopeptidases"/>
    <property type="match status" value="1"/>
</dbReference>
<gene>
    <name evidence="8" type="ORF">BCR36DRAFT_362396</name>
</gene>
<comment type="caution">
    <text evidence="8">The sequence shown here is derived from an EMBL/GenBank/DDBJ whole genome shotgun (WGS) entry which is preliminary data.</text>
</comment>
<evidence type="ECO:0000256" key="1">
    <source>
        <dbReference type="ARBA" id="ARBA00000135"/>
    </source>
</evidence>
<dbReference type="SUPFAM" id="SSF52949">
    <property type="entry name" value="Macro domain-like"/>
    <property type="match status" value="1"/>
</dbReference>
<evidence type="ECO:0000259" key="7">
    <source>
        <dbReference type="PROSITE" id="PS00631"/>
    </source>
</evidence>
<dbReference type="CDD" id="cd00433">
    <property type="entry name" value="Peptidase_M17"/>
    <property type="match status" value="1"/>
</dbReference>
<dbReference type="PROSITE" id="PS00631">
    <property type="entry name" value="CYTOSOL_AP"/>
    <property type="match status" value="1"/>
</dbReference>
<dbReference type="GO" id="GO:0006508">
    <property type="term" value="P:proteolysis"/>
    <property type="evidence" value="ECO:0007669"/>
    <property type="project" value="UniProtKB-KW"/>
</dbReference>
<feature type="domain" description="Cytosol aminopeptidase" evidence="7">
    <location>
        <begin position="363"/>
        <end position="370"/>
    </location>
</feature>
<dbReference type="EMBL" id="MCFH01000064">
    <property type="protein sequence ID" value="ORX42445.1"/>
    <property type="molecule type" value="Genomic_DNA"/>
</dbReference>
<reference evidence="8 9" key="1">
    <citation type="submission" date="2016-08" db="EMBL/GenBank/DDBJ databases">
        <title>Genomes of anaerobic fungi encode conserved fungal cellulosomes for biomass hydrolysis.</title>
        <authorList>
            <consortium name="DOE Joint Genome Institute"/>
            <person name="Haitjema C.H."/>
            <person name="Gilmore S.P."/>
            <person name="Henske J.K."/>
            <person name="Solomon K.V."/>
            <person name="De Groot R."/>
            <person name="Kuo A."/>
            <person name="Mondo S.J."/>
            <person name="Salamov A.A."/>
            <person name="Labutti K."/>
            <person name="Zhao Z."/>
            <person name="Chiniquy J."/>
            <person name="Barry K."/>
            <person name="Brewer H.M."/>
            <person name="Purvine S.O."/>
            <person name="Wright A.T."/>
            <person name="Boxma B."/>
            <person name="Van Alen T."/>
            <person name="Hackstein J.H."/>
            <person name="Baker S.E."/>
            <person name="Grigoriev I.V."/>
            <person name="O'Malley M.A."/>
        </authorList>
    </citation>
    <scope>NUCLEOTIDE SEQUENCE [LARGE SCALE GENOMIC DNA]</scope>
    <source>
        <strain evidence="9">finn</strain>
    </source>
</reference>
<name>A0A1Y1UWC9_9FUNG</name>
<dbReference type="InterPro" id="IPR043472">
    <property type="entry name" value="Macro_dom-like"/>
</dbReference>
<comment type="catalytic activity">
    <reaction evidence="2">
        <text>Release of N-terminal proline from a peptide.</text>
        <dbReference type="EC" id="3.4.11.5"/>
    </reaction>
</comment>
<dbReference type="Pfam" id="PF02789">
    <property type="entry name" value="Peptidase_M17_N"/>
    <property type="match status" value="1"/>
</dbReference>
<evidence type="ECO:0000256" key="5">
    <source>
        <dbReference type="ARBA" id="ARBA00022670"/>
    </source>
</evidence>
<evidence type="ECO:0000256" key="2">
    <source>
        <dbReference type="ARBA" id="ARBA00001585"/>
    </source>
</evidence>
<comment type="similarity">
    <text evidence="3">Belongs to the peptidase M17 family.</text>
</comment>
<accession>A0A1Y1UWC9</accession>
<dbReference type="HAMAP" id="MF_00181">
    <property type="entry name" value="Cytosol_peptidase_M17"/>
    <property type="match status" value="1"/>
</dbReference>
<dbReference type="Pfam" id="PF00883">
    <property type="entry name" value="Peptidase_M17"/>
    <property type="match status" value="1"/>
</dbReference>
<dbReference type="GO" id="GO:0005737">
    <property type="term" value="C:cytoplasm"/>
    <property type="evidence" value="ECO:0007669"/>
    <property type="project" value="InterPro"/>
</dbReference>
<dbReference type="PANTHER" id="PTHR11963">
    <property type="entry name" value="LEUCINE AMINOPEPTIDASE-RELATED"/>
    <property type="match status" value="1"/>
</dbReference>
<dbReference type="STRING" id="1754191.A0A1Y1UWC9"/>
<dbReference type="GO" id="GO:0070006">
    <property type="term" value="F:metalloaminopeptidase activity"/>
    <property type="evidence" value="ECO:0007669"/>
    <property type="project" value="InterPro"/>
</dbReference>
<dbReference type="InterPro" id="IPR000819">
    <property type="entry name" value="Peptidase_M17_C"/>
</dbReference>
<dbReference type="InterPro" id="IPR008283">
    <property type="entry name" value="Peptidase_M17_N"/>
</dbReference>
<keyword evidence="9" id="KW-1185">Reference proteome</keyword>
<evidence type="ECO:0000256" key="3">
    <source>
        <dbReference type="ARBA" id="ARBA00009528"/>
    </source>
</evidence>
<keyword evidence="4" id="KW-0031">Aminopeptidase</keyword>
<organism evidence="8 9">
    <name type="scientific">Piromyces finnis</name>
    <dbReference type="NCBI Taxonomy" id="1754191"/>
    <lineage>
        <taxon>Eukaryota</taxon>
        <taxon>Fungi</taxon>
        <taxon>Fungi incertae sedis</taxon>
        <taxon>Chytridiomycota</taxon>
        <taxon>Chytridiomycota incertae sedis</taxon>
        <taxon>Neocallimastigomycetes</taxon>
        <taxon>Neocallimastigales</taxon>
        <taxon>Neocallimastigaceae</taxon>
        <taxon>Piromyces</taxon>
    </lineage>
</organism>
<sequence length="535" mass="59533">MQNIISSKFVQNGLFQNKNIFCWNNIFNGIYQRRLKSDALIICAYKNKKDFKVNLTKDLKNEYIEKEINRRLKASHFEGKKFEMRSLFGFSDIKNELPDIIQVVGLGERNKVNADINRRAAALGSSAILKLINTPVNISVGPFDNNKAVSEGVHLRSYNYKTIFNGKINKHIKYTFEEEDEKEKEQWKIGKIFSDAQNLSRYLSELPSNYLTPTQFCDTASKILQKEKNIEVIVRNKEWIQSKKMGAFLAVSKGSAEEPKFLEIYYRGRIDNDNTADIGFIGKGVCFDSGGISLKPAKDMKAMKGDMGGGACLVGMMKAVAKLQIPINIAAFIPLAENLPSSTSVKPGDVVYASNNKSIEIDNTDAEGRLLLADGLFYAGTQDILPVKRGKNGALITIATLTGAIDVALGNVYSGAFTNDNSLWKSLKHAGKRANDPFWRMPLSEEYHKLIKSNVADIVNTGGRSGGSCTAALFVKQFVPKTNKNEKPFRFAHLDIASVDTAINDDILGNGMSGRPTRSLIEFISSYIRKNNENK</sequence>
<evidence type="ECO:0000313" key="9">
    <source>
        <dbReference type="Proteomes" id="UP000193719"/>
    </source>
</evidence>
<keyword evidence="6" id="KW-0378">Hydrolase</keyword>
<evidence type="ECO:0000313" key="8">
    <source>
        <dbReference type="EMBL" id="ORX42445.1"/>
    </source>
</evidence>
<dbReference type="OrthoDB" id="412814at2759"/>
<dbReference type="Gene3D" id="3.40.220.10">
    <property type="entry name" value="Leucine Aminopeptidase, subunit E, domain 1"/>
    <property type="match status" value="1"/>
</dbReference>
<dbReference type="PRINTS" id="PR00481">
    <property type="entry name" value="LAMNOPPTDASE"/>
</dbReference>
<dbReference type="PANTHER" id="PTHR11963:SF23">
    <property type="entry name" value="CYTOSOL AMINOPEPTIDASE"/>
    <property type="match status" value="1"/>
</dbReference>
<proteinExistence type="inferred from homology"/>
<dbReference type="GO" id="GO:0030145">
    <property type="term" value="F:manganese ion binding"/>
    <property type="evidence" value="ECO:0007669"/>
    <property type="project" value="InterPro"/>
</dbReference>
<dbReference type="AlphaFoldDB" id="A0A1Y1UWC9"/>
<protein>
    <recommendedName>
        <fullName evidence="7">Cytosol aminopeptidase domain-containing protein</fullName>
    </recommendedName>
</protein>
<dbReference type="Proteomes" id="UP000193719">
    <property type="component" value="Unassembled WGS sequence"/>
</dbReference>
<dbReference type="InterPro" id="IPR023042">
    <property type="entry name" value="Peptidase_M17_leu_NH2_pept"/>
</dbReference>